<dbReference type="GO" id="GO:0005858">
    <property type="term" value="C:axonemal dynein complex"/>
    <property type="evidence" value="ECO:0007669"/>
    <property type="project" value="TreeGrafter"/>
</dbReference>
<sequence length="773" mass="89681">MVDYLEKSIIQIAESLPVSEVEDILERAHNTLDDLWRCNPGLPRDRMKNLMDIIGLDVCKHATKQFTGCNIWKDDYNVVVEKCLQSVALGEKWLTTCKQLTGLFWPSFSSNPWKEAAYQPSELEQFISRIQEVVNIRTAHKQLLRLSTPEEQSDLDADKVFKPFLGRGFKQIFLRSFIDLLQICDDVTKDLLKARKEFEYLLQPAEERVASKLKKQLMSLIYEFTRYSELINRKVFKNNLLAERQFLLNSLSEYVAKIQSQSNLETSKIVTRQETSDTIKEILFIRQLEGKANEVVFVLDKLLNDLEGFQSIKDFIQGVVNDLKSQHGELFNGWSSDVITAINSNKLSLKETDPVIEFSKDKLMKVNYPSRLITLISEVRQLKAMGYQLPPIIEETSDHAKKFMKFARLLEQAYRKLPQYHRRSYDPIAKTNDAIQRFGALKIGAGIGGGFLGRRKARGKVCEQSDKLLQNNNLLTSYHIEIIDKIQDLENVSLIKDFSRWSETIKNIKNVIANVENKGFKNPQSWKREIDVKLCPILEAEYTKNLKSLHLTLEEIRVDLVYRNSPLNFSPDRLILDQMYEQQLKKYLNIPKNFKGVSDNSEQIYEKIIERKKLVEFCMLRNEAVLENVSKQKKELFEQLDAVIKHWQSWLQFEPLDEKKLTSWEHWDLHFRASKTFGQEIAKLPSAEERVGCFLIGLSRMRSDLESHNRSYWDQLVYSLKDSIAEDVVKLQNFIDPSTAALTKQPVSLEEIGESGFNYSSITEAHQEVTEAF</sequence>
<dbReference type="GO" id="GO:0007018">
    <property type="term" value="P:microtubule-based movement"/>
    <property type="evidence" value="ECO:0007669"/>
    <property type="project" value="InterPro"/>
</dbReference>
<dbReference type="PANTHER" id="PTHR46532">
    <property type="entry name" value="MALE FERTILITY FACTOR KL5"/>
    <property type="match status" value="1"/>
</dbReference>
<dbReference type="AlphaFoldDB" id="N6UA39"/>
<dbReference type="PANTHER" id="PTHR46532:SF15">
    <property type="entry name" value="CYTOPLASMIC DYNEIN 2 HEAVY CHAIN 1"/>
    <property type="match status" value="1"/>
</dbReference>
<evidence type="ECO:0000313" key="1">
    <source>
        <dbReference type="EMBL" id="ENN78560.1"/>
    </source>
</evidence>
<proteinExistence type="predicted"/>
<dbReference type="GO" id="GO:0051959">
    <property type="term" value="F:dynein light intermediate chain binding"/>
    <property type="evidence" value="ECO:0007669"/>
    <property type="project" value="InterPro"/>
</dbReference>
<accession>N6UA39</accession>
<dbReference type="Pfam" id="PF08385">
    <property type="entry name" value="DHC_N1"/>
    <property type="match status" value="1"/>
</dbReference>
<gene>
    <name evidence="1" type="ORF">YQE_04977</name>
</gene>
<dbReference type="OrthoDB" id="447173at2759"/>
<feature type="non-terminal residue" evidence="1">
    <location>
        <position position="1"/>
    </location>
</feature>
<name>N6UA39_DENPD</name>
<dbReference type="GO" id="GO:0045505">
    <property type="term" value="F:dynein intermediate chain binding"/>
    <property type="evidence" value="ECO:0007669"/>
    <property type="project" value="InterPro"/>
</dbReference>
<dbReference type="HOGENOM" id="CLU_361803_0_0_1"/>
<reference evidence="1" key="1">
    <citation type="journal article" date="2013" name="Genome Biol.">
        <title>Draft genome of the mountain pine beetle, Dendroctonus ponderosae Hopkins, a major forest pest.</title>
        <authorList>
            <person name="Keeling C.I."/>
            <person name="Yuen M.M."/>
            <person name="Liao N.Y."/>
            <person name="Docking T.R."/>
            <person name="Chan S.K."/>
            <person name="Taylor G.A."/>
            <person name="Palmquist D.L."/>
            <person name="Jackman S.D."/>
            <person name="Nguyen A."/>
            <person name="Li M."/>
            <person name="Henderson H."/>
            <person name="Janes J.K."/>
            <person name="Zhao Y."/>
            <person name="Pandoh P."/>
            <person name="Moore R."/>
            <person name="Sperling F.A."/>
            <person name="Huber D.P."/>
            <person name="Birol I."/>
            <person name="Jones S.J."/>
            <person name="Bohlmann J."/>
        </authorList>
    </citation>
    <scope>NUCLEOTIDE SEQUENCE</scope>
</reference>
<dbReference type="InterPro" id="IPR013594">
    <property type="entry name" value="Dynein_heavy_tail"/>
</dbReference>
<organism evidence="1">
    <name type="scientific">Dendroctonus ponderosae</name>
    <name type="common">Mountain pine beetle</name>
    <dbReference type="NCBI Taxonomy" id="77166"/>
    <lineage>
        <taxon>Eukaryota</taxon>
        <taxon>Metazoa</taxon>
        <taxon>Ecdysozoa</taxon>
        <taxon>Arthropoda</taxon>
        <taxon>Hexapoda</taxon>
        <taxon>Insecta</taxon>
        <taxon>Pterygota</taxon>
        <taxon>Neoptera</taxon>
        <taxon>Endopterygota</taxon>
        <taxon>Coleoptera</taxon>
        <taxon>Polyphaga</taxon>
        <taxon>Cucujiformia</taxon>
        <taxon>Curculionidae</taxon>
        <taxon>Scolytinae</taxon>
        <taxon>Dendroctonus</taxon>
    </lineage>
</organism>
<protein>
    <submittedName>
        <fullName evidence="1">Uncharacterized protein</fullName>
    </submittedName>
</protein>
<dbReference type="InterPro" id="IPR026983">
    <property type="entry name" value="DHC"/>
</dbReference>
<dbReference type="EMBL" id="KB740861">
    <property type="protein sequence ID" value="ENN78560.1"/>
    <property type="molecule type" value="Genomic_DNA"/>
</dbReference>